<dbReference type="eggNOG" id="COG2267">
    <property type="taxonomic scope" value="Bacteria"/>
</dbReference>
<evidence type="ECO:0000313" key="3">
    <source>
        <dbReference type="Proteomes" id="UP000016638"/>
    </source>
</evidence>
<dbReference type="STRING" id="1125712.HMPREF1316_0062"/>
<gene>
    <name evidence="2" type="ORF">HMPREF1316_0062</name>
</gene>
<dbReference type="EMBL" id="AWEZ01000045">
    <property type="protein sequence ID" value="ERL08233.1"/>
    <property type="molecule type" value="Genomic_DNA"/>
</dbReference>
<protein>
    <submittedName>
        <fullName evidence="2">PF11187 family protein</fullName>
    </submittedName>
</protein>
<keyword evidence="3" id="KW-1185">Reference proteome</keyword>
<dbReference type="Proteomes" id="UP000016638">
    <property type="component" value="Unassembled WGS sequence"/>
</dbReference>
<reference evidence="2 3" key="1">
    <citation type="submission" date="2013-08" db="EMBL/GenBank/DDBJ databases">
        <authorList>
            <person name="Durkin A.S."/>
            <person name="Haft D.R."/>
            <person name="McCorrison J."/>
            <person name="Torralba M."/>
            <person name="Gillis M."/>
            <person name="Haft D.H."/>
            <person name="Methe B."/>
            <person name="Sutton G."/>
            <person name="Nelson K.E."/>
        </authorList>
    </citation>
    <scope>NUCLEOTIDE SEQUENCE [LARGE SCALE GENOMIC DNA]</scope>
    <source>
        <strain evidence="2 3">F0195</strain>
    </source>
</reference>
<dbReference type="Pfam" id="PF11187">
    <property type="entry name" value="Mbeg1-like"/>
    <property type="match status" value="1"/>
</dbReference>
<dbReference type="InterPro" id="IPR029058">
    <property type="entry name" value="AB_hydrolase_fold"/>
</dbReference>
<dbReference type="RefSeq" id="WP_021726102.1">
    <property type="nucleotide sequence ID" value="NZ_AWEZ01000045.1"/>
</dbReference>
<sequence length="439" mass="46985">MANINDYLTWRGDLTLAERPFNDVDNLVCSVLSYVDFMGIVPRPGAGTITVAEACRILLDRAGDDLAPYVHSFAKVGSAYLRALGSSARFGGAGLHDYVDVIDPDRSLQFGALTMDVAPGLSFVSFRGTDGTLVGWREDFMLSFRVTEAQRQATRYLAAAAQAAVARDSHLYVGGHSKGGNLASFAAASVPPELSDRLLVVWSNDGPGMDPAIMPHGPFALLGNRLRRIQPAYSVVGQLFDRPEEPRLYVRSDARGALQHDPMSWQVTPDGLCVAEGLLPECVLVDRVFANWIGDMPMERRIALTDQLFDALGAGGATTFDEIMSSPRGAQKVLAAMGEIDPLTRRVINDLARQALSATTDTVREAAGTAASIAMTVAHDMPARVLGKAMGAVREVAGERLARTADATPETAQSPKPPSRRETSEITTAAANAEPNDAM</sequence>
<dbReference type="InterPro" id="IPR024499">
    <property type="entry name" value="Mbeg1-like"/>
</dbReference>
<name>U2TQ58_9ACTN</name>
<evidence type="ECO:0000256" key="1">
    <source>
        <dbReference type="SAM" id="MobiDB-lite"/>
    </source>
</evidence>
<comment type="caution">
    <text evidence="2">The sequence shown here is derived from an EMBL/GenBank/DDBJ whole genome shotgun (WGS) entry which is preliminary data.</text>
</comment>
<proteinExistence type="predicted"/>
<dbReference type="OrthoDB" id="9769481at2"/>
<dbReference type="SUPFAM" id="SSF53474">
    <property type="entry name" value="alpha/beta-Hydrolases"/>
    <property type="match status" value="1"/>
</dbReference>
<organism evidence="2 3">
    <name type="scientific">Olsenella profusa F0195</name>
    <dbReference type="NCBI Taxonomy" id="1125712"/>
    <lineage>
        <taxon>Bacteria</taxon>
        <taxon>Bacillati</taxon>
        <taxon>Actinomycetota</taxon>
        <taxon>Coriobacteriia</taxon>
        <taxon>Coriobacteriales</taxon>
        <taxon>Atopobiaceae</taxon>
        <taxon>Olsenella</taxon>
    </lineage>
</organism>
<feature type="region of interest" description="Disordered" evidence="1">
    <location>
        <begin position="401"/>
        <end position="439"/>
    </location>
</feature>
<evidence type="ECO:0000313" key="2">
    <source>
        <dbReference type="EMBL" id="ERL08233.1"/>
    </source>
</evidence>
<accession>U2TQ58</accession>
<dbReference type="PATRIC" id="fig|1125712.3.peg.1197"/>
<dbReference type="AlphaFoldDB" id="U2TQ58"/>